<dbReference type="EMBL" id="JAQFWP010000040">
    <property type="protein sequence ID" value="MDA2806758.1"/>
    <property type="molecule type" value="Genomic_DNA"/>
</dbReference>
<organism evidence="2 3">
    <name type="scientific">Nocardiopsis suaedae</name>
    <dbReference type="NCBI Taxonomy" id="3018444"/>
    <lineage>
        <taxon>Bacteria</taxon>
        <taxon>Bacillati</taxon>
        <taxon>Actinomycetota</taxon>
        <taxon>Actinomycetes</taxon>
        <taxon>Streptosporangiales</taxon>
        <taxon>Nocardiopsidaceae</taxon>
        <taxon>Nocardiopsis</taxon>
    </lineage>
</organism>
<feature type="domain" description="N-acetyltransferase" evidence="1">
    <location>
        <begin position="16"/>
        <end position="182"/>
    </location>
</feature>
<keyword evidence="3" id="KW-1185">Reference proteome</keyword>
<dbReference type="PROSITE" id="PS51186">
    <property type="entry name" value="GNAT"/>
    <property type="match status" value="1"/>
</dbReference>
<evidence type="ECO:0000259" key="1">
    <source>
        <dbReference type="PROSITE" id="PS51186"/>
    </source>
</evidence>
<name>A0ABT4TPZ6_9ACTN</name>
<dbReference type="Gene3D" id="3.40.630.30">
    <property type="match status" value="1"/>
</dbReference>
<dbReference type="InterPro" id="IPR051908">
    <property type="entry name" value="Ribosomal_N-acetyltransferase"/>
</dbReference>
<evidence type="ECO:0000313" key="3">
    <source>
        <dbReference type="Proteomes" id="UP001165685"/>
    </source>
</evidence>
<dbReference type="SUPFAM" id="SSF55729">
    <property type="entry name" value="Acyl-CoA N-acyltransferases (Nat)"/>
    <property type="match status" value="1"/>
</dbReference>
<dbReference type="InterPro" id="IPR000182">
    <property type="entry name" value="GNAT_dom"/>
</dbReference>
<dbReference type="InterPro" id="IPR016181">
    <property type="entry name" value="Acyl_CoA_acyltransferase"/>
</dbReference>
<reference evidence="2" key="1">
    <citation type="submission" date="2023-01" db="EMBL/GenBank/DDBJ databases">
        <title>Draft genome sequence of Nocardiopsis sp. LSu2-4 isolated from halophytes.</title>
        <authorList>
            <person name="Duangmal K."/>
            <person name="Chantavorakit T."/>
        </authorList>
    </citation>
    <scope>NUCLEOTIDE SEQUENCE</scope>
    <source>
        <strain evidence="2">LSu2-4</strain>
    </source>
</reference>
<gene>
    <name evidence="2" type="ORF">O4U47_19775</name>
</gene>
<sequence>MELPDRVPRLTARTGLTLRPWQLAGPDLELVRQAAQDDYIPAITTVPRPYTDAEGEEFVRRQWQRTARGGGYPFVIVAPEGRPIGSVGLWLKDPGQECASLGYWLAASGRGRGAASAALEAAADWALHGLGIARLELHVEPWNTASLRTAQRAGFRREALLRRWRQVAGERRDMVLYALHNSGPCPPAQQAPSGGPARG</sequence>
<dbReference type="PANTHER" id="PTHR43441">
    <property type="entry name" value="RIBOSOMAL-PROTEIN-SERINE ACETYLTRANSFERASE"/>
    <property type="match status" value="1"/>
</dbReference>
<protein>
    <submittedName>
        <fullName evidence="2">GNAT family N-acetyltransferase</fullName>
    </submittedName>
</protein>
<comment type="caution">
    <text evidence="2">The sequence shown here is derived from an EMBL/GenBank/DDBJ whole genome shotgun (WGS) entry which is preliminary data.</text>
</comment>
<dbReference type="PANTHER" id="PTHR43441:SF10">
    <property type="entry name" value="ACETYLTRANSFERASE"/>
    <property type="match status" value="1"/>
</dbReference>
<accession>A0ABT4TPZ6</accession>
<dbReference type="Pfam" id="PF13302">
    <property type="entry name" value="Acetyltransf_3"/>
    <property type="match status" value="1"/>
</dbReference>
<dbReference type="RefSeq" id="WP_270679394.1">
    <property type="nucleotide sequence ID" value="NZ_JAQFWP010000040.1"/>
</dbReference>
<dbReference type="Proteomes" id="UP001165685">
    <property type="component" value="Unassembled WGS sequence"/>
</dbReference>
<proteinExistence type="predicted"/>
<evidence type="ECO:0000313" key="2">
    <source>
        <dbReference type="EMBL" id="MDA2806758.1"/>
    </source>
</evidence>